<gene>
    <name evidence="2" type="ORF">GPM918_LOCUS46389</name>
    <name evidence="3" type="ORF">SRO942_LOCUS50487</name>
</gene>
<sequence>ISQNEQVKEQIVNDEQGIDLLAKCAYDQKFDEKKVQEPAIRIILTVSFVGVNAIEKIKEIEPLIERVLIATQSIEPRVERSANGVMWNLGKENEFITKKEEESHSKASPSLPPSSEPIKAKIVQADESKAIYQYVN</sequence>
<feature type="non-terminal residue" evidence="2">
    <location>
        <position position="1"/>
    </location>
</feature>
<organism evidence="2 4">
    <name type="scientific">Didymodactylos carnosus</name>
    <dbReference type="NCBI Taxonomy" id="1234261"/>
    <lineage>
        <taxon>Eukaryota</taxon>
        <taxon>Metazoa</taxon>
        <taxon>Spiralia</taxon>
        <taxon>Gnathifera</taxon>
        <taxon>Rotifera</taxon>
        <taxon>Eurotatoria</taxon>
        <taxon>Bdelloidea</taxon>
        <taxon>Philodinida</taxon>
        <taxon>Philodinidae</taxon>
        <taxon>Didymodactylos</taxon>
    </lineage>
</organism>
<dbReference type="EMBL" id="CAJNOQ010062125">
    <property type="protein sequence ID" value="CAF1673290.1"/>
    <property type="molecule type" value="Genomic_DNA"/>
</dbReference>
<keyword evidence="4" id="KW-1185">Reference proteome</keyword>
<reference evidence="2" key="1">
    <citation type="submission" date="2021-02" db="EMBL/GenBank/DDBJ databases">
        <authorList>
            <person name="Nowell W R."/>
        </authorList>
    </citation>
    <scope>NUCLEOTIDE SEQUENCE</scope>
</reference>
<dbReference type="Proteomes" id="UP000681722">
    <property type="component" value="Unassembled WGS sequence"/>
</dbReference>
<evidence type="ECO:0000313" key="3">
    <source>
        <dbReference type="EMBL" id="CAF4654347.1"/>
    </source>
</evidence>
<accession>A0A816GC41</accession>
<dbReference type="Proteomes" id="UP000663829">
    <property type="component" value="Unassembled WGS sequence"/>
</dbReference>
<proteinExistence type="predicted"/>
<evidence type="ECO:0000256" key="1">
    <source>
        <dbReference type="SAM" id="MobiDB-lite"/>
    </source>
</evidence>
<feature type="region of interest" description="Disordered" evidence="1">
    <location>
        <begin position="97"/>
        <end position="119"/>
    </location>
</feature>
<name>A0A816GC41_9BILA</name>
<dbReference type="EMBL" id="CAJOBC010143708">
    <property type="protein sequence ID" value="CAF4654347.1"/>
    <property type="molecule type" value="Genomic_DNA"/>
</dbReference>
<dbReference type="OrthoDB" id="10031957at2759"/>
<dbReference type="InterPro" id="IPR016024">
    <property type="entry name" value="ARM-type_fold"/>
</dbReference>
<comment type="caution">
    <text evidence="2">The sequence shown here is derived from an EMBL/GenBank/DDBJ whole genome shotgun (WGS) entry which is preliminary data.</text>
</comment>
<feature type="non-terminal residue" evidence="2">
    <location>
        <position position="136"/>
    </location>
</feature>
<dbReference type="AlphaFoldDB" id="A0A816GC41"/>
<protein>
    <submittedName>
        <fullName evidence="2">Uncharacterized protein</fullName>
    </submittedName>
</protein>
<dbReference type="SUPFAM" id="SSF48371">
    <property type="entry name" value="ARM repeat"/>
    <property type="match status" value="1"/>
</dbReference>
<evidence type="ECO:0000313" key="4">
    <source>
        <dbReference type="Proteomes" id="UP000663829"/>
    </source>
</evidence>
<evidence type="ECO:0000313" key="2">
    <source>
        <dbReference type="EMBL" id="CAF1673290.1"/>
    </source>
</evidence>